<dbReference type="EMBL" id="HG518322">
    <property type="protein sequence ID" value="CDI08688.1"/>
    <property type="molecule type" value="Genomic_DNA"/>
</dbReference>
<dbReference type="HOGENOM" id="CLU_3084068_0_0_5"/>
<dbReference type="AlphaFoldDB" id="U4PUD9"/>
<organism evidence="1 2">
    <name type="scientific">Agrobacterium pusense</name>
    <dbReference type="NCBI Taxonomy" id="648995"/>
    <lineage>
        <taxon>Bacteria</taxon>
        <taxon>Pseudomonadati</taxon>
        <taxon>Pseudomonadota</taxon>
        <taxon>Alphaproteobacteria</taxon>
        <taxon>Hyphomicrobiales</taxon>
        <taxon>Rhizobiaceae</taxon>
        <taxon>Rhizobium/Agrobacterium group</taxon>
        <taxon>Agrobacterium</taxon>
    </lineage>
</organism>
<dbReference type="KEGG" id="rir:BN877_I1792"/>
<evidence type="ECO:0000313" key="2">
    <source>
        <dbReference type="Proteomes" id="UP000016944"/>
    </source>
</evidence>
<name>U4PUD9_9HYPH</name>
<accession>U4PUD9</accession>
<sequence length="52" mass="5450">MIRYTTAKSVNHAVSSMPKGGGAGFLLKMGAKGRSSAAHGCRDHFASHLVYS</sequence>
<protein>
    <submittedName>
        <fullName evidence="1">Uncharacterized protein</fullName>
    </submittedName>
</protein>
<evidence type="ECO:0000313" key="1">
    <source>
        <dbReference type="EMBL" id="CDI08688.1"/>
    </source>
</evidence>
<proteinExistence type="predicted"/>
<dbReference type="Proteomes" id="UP000016944">
    <property type="component" value="Chromosome I"/>
</dbReference>
<gene>
    <name evidence="1" type="ORF">BN877_I1792</name>
</gene>
<dbReference type="PATRIC" id="fig|424182.3.peg.1775"/>
<reference evidence="1 2" key="1">
    <citation type="journal article" date="2013" name="Genome Announc.">
        <title>Complete Genome Sequence of the Sesbania Symbiont and Rice Growth-Promoting Endophyte Rhizobium sp. Strain IRBG74.</title>
        <authorList>
            <person name="Crook M.B."/>
            <person name="Mitra S."/>
            <person name="Ane J.M."/>
            <person name="Sadowsky M.J."/>
            <person name="Gyaneshwar P."/>
        </authorList>
    </citation>
    <scope>NUCLEOTIDE SEQUENCE [LARGE SCALE GENOMIC DNA]</scope>
    <source>
        <strain evidence="1 2">IRBG74</strain>
    </source>
</reference>